<gene>
    <name evidence="2" type="ORF">JEODO184_00244</name>
</gene>
<evidence type="ECO:0000313" key="2">
    <source>
        <dbReference type="EMBL" id="CAD2071444.1"/>
    </source>
</evidence>
<name>A0A6V7R304_9STAP</name>
<accession>A0A6V7R304</accession>
<dbReference type="PANTHER" id="PTHR30514:SF18">
    <property type="entry name" value="RPIR-FAMILY TRANSCRIPTIONAL REGULATOR"/>
    <property type="match status" value="1"/>
</dbReference>
<reference evidence="2 3" key="1">
    <citation type="submission" date="2020-07" db="EMBL/GenBank/DDBJ databases">
        <authorList>
            <person name="Criscuolo A."/>
        </authorList>
    </citation>
    <scope>NUCLEOTIDE SEQUENCE [LARGE SCALE GENOMIC DNA]</scope>
    <source>
        <strain evidence="2">CIP111649</strain>
    </source>
</reference>
<organism evidence="2 3">
    <name type="scientific">Jeotgalicoccus meleagridis</name>
    <dbReference type="NCBI Taxonomy" id="2759181"/>
    <lineage>
        <taxon>Bacteria</taxon>
        <taxon>Bacillati</taxon>
        <taxon>Bacillota</taxon>
        <taxon>Bacilli</taxon>
        <taxon>Bacillales</taxon>
        <taxon>Staphylococcaceae</taxon>
        <taxon>Jeotgalicoccus</taxon>
    </lineage>
</organism>
<dbReference type="GO" id="GO:0097367">
    <property type="term" value="F:carbohydrate derivative binding"/>
    <property type="evidence" value="ECO:0007669"/>
    <property type="project" value="InterPro"/>
</dbReference>
<dbReference type="EMBL" id="CAJEWD010000003">
    <property type="protein sequence ID" value="CAD2071444.1"/>
    <property type="molecule type" value="Genomic_DNA"/>
</dbReference>
<dbReference type="GO" id="GO:0003700">
    <property type="term" value="F:DNA-binding transcription factor activity"/>
    <property type="evidence" value="ECO:0007669"/>
    <property type="project" value="InterPro"/>
</dbReference>
<dbReference type="RefSeq" id="WP_185124810.1">
    <property type="nucleotide sequence ID" value="NZ_CAJEWD010000003.1"/>
</dbReference>
<dbReference type="CDD" id="cd05013">
    <property type="entry name" value="SIS_RpiR"/>
    <property type="match status" value="1"/>
</dbReference>
<dbReference type="SUPFAM" id="SSF53697">
    <property type="entry name" value="SIS domain"/>
    <property type="match status" value="1"/>
</dbReference>
<dbReference type="PROSITE" id="PS51464">
    <property type="entry name" value="SIS"/>
    <property type="match status" value="1"/>
</dbReference>
<dbReference type="Gene3D" id="3.40.50.10490">
    <property type="entry name" value="Glucose-6-phosphate isomerase like protein, domain 1"/>
    <property type="match status" value="1"/>
</dbReference>
<keyword evidence="3" id="KW-1185">Reference proteome</keyword>
<dbReference type="GO" id="GO:1901135">
    <property type="term" value="P:carbohydrate derivative metabolic process"/>
    <property type="evidence" value="ECO:0007669"/>
    <property type="project" value="InterPro"/>
</dbReference>
<evidence type="ECO:0000259" key="1">
    <source>
        <dbReference type="PROSITE" id="PS51464"/>
    </source>
</evidence>
<evidence type="ECO:0000313" key="3">
    <source>
        <dbReference type="Proteomes" id="UP000589351"/>
    </source>
</evidence>
<dbReference type="AlphaFoldDB" id="A0A6V7R304"/>
<dbReference type="InterPro" id="IPR035472">
    <property type="entry name" value="RpiR-like_SIS"/>
</dbReference>
<dbReference type="InterPro" id="IPR047640">
    <property type="entry name" value="RpiR-like"/>
</dbReference>
<protein>
    <recommendedName>
        <fullName evidence="1">SIS domain-containing protein</fullName>
    </recommendedName>
</protein>
<proteinExistence type="predicted"/>
<comment type="caution">
    <text evidence="2">The sequence shown here is derived from an EMBL/GenBank/DDBJ whole genome shotgun (WGS) entry which is preliminary data.</text>
</comment>
<feature type="domain" description="SIS" evidence="1">
    <location>
        <begin position="17"/>
        <end position="152"/>
    </location>
</feature>
<dbReference type="Proteomes" id="UP000589351">
    <property type="component" value="Unassembled WGS sequence"/>
</dbReference>
<sequence length="182" mass="20395">MLDRTLTAQLLDSVHKAVNILVDSNHIYLTGSRPYRPLAMYMETLILEFEPRVNQLAMDTDSILDRTLLLDKEDAIVLISFSPYAKSMIDVAETAYEKGVPLILITDELSNPMSQYAKVILKVEASTKHFTVVSIISIIEALVVEYGSRLAPQSGENVEALASILEEKKYLIGEDTKTKFKE</sequence>
<dbReference type="PANTHER" id="PTHR30514">
    <property type="entry name" value="GLUCOKINASE"/>
    <property type="match status" value="1"/>
</dbReference>
<dbReference type="InterPro" id="IPR046348">
    <property type="entry name" value="SIS_dom_sf"/>
</dbReference>
<dbReference type="GO" id="GO:0003677">
    <property type="term" value="F:DNA binding"/>
    <property type="evidence" value="ECO:0007669"/>
    <property type="project" value="InterPro"/>
</dbReference>
<dbReference type="Pfam" id="PF01380">
    <property type="entry name" value="SIS"/>
    <property type="match status" value="1"/>
</dbReference>
<dbReference type="InterPro" id="IPR001347">
    <property type="entry name" value="SIS_dom"/>
</dbReference>